<dbReference type="Gene3D" id="1.10.1510.10">
    <property type="entry name" value="Uncharacterised protein YqeY/AIM41 PF09424, N-terminal domain"/>
    <property type="match status" value="1"/>
</dbReference>
<dbReference type="Proteomes" id="UP000182658">
    <property type="component" value="Unassembled WGS sequence"/>
</dbReference>
<feature type="compositionally biased region" description="Polar residues" evidence="2">
    <location>
        <begin position="16"/>
        <end position="25"/>
    </location>
</feature>
<dbReference type="InterPro" id="IPR019004">
    <property type="entry name" value="YqeY/Aim41"/>
</dbReference>
<name>A0A1J7JS35_9PEZI</name>
<keyword evidence="1" id="KW-0496">Mitochondrion</keyword>
<organism evidence="3 4">
    <name type="scientific">Coniochaeta ligniaria NRRL 30616</name>
    <dbReference type="NCBI Taxonomy" id="1408157"/>
    <lineage>
        <taxon>Eukaryota</taxon>
        <taxon>Fungi</taxon>
        <taxon>Dikarya</taxon>
        <taxon>Ascomycota</taxon>
        <taxon>Pezizomycotina</taxon>
        <taxon>Sordariomycetes</taxon>
        <taxon>Sordariomycetidae</taxon>
        <taxon>Coniochaetales</taxon>
        <taxon>Coniochaetaceae</taxon>
        <taxon>Coniochaeta</taxon>
    </lineage>
</organism>
<feature type="region of interest" description="Disordered" evidence="2">
    <location>
        <begin position="1"/>
        <end position="25"/>
    </location>
</feature>
<dbReference type="FunCoup" id="A0A1J7JS35">
    <property type="interactions" value="86"/>
</dbReference>
<dbReference type="AlphaFoldDB" id="A0A1J7JS35"/>
<dbReference type="InParanoid" id="A0A1J7JS35"/>
<evidence type="ECO:0000256" key="1">
    <source>
        <dbReference type="RuleBase" id="RU365099"/>
    </source>
</evidence>
<accession>A0A1J7JS35</accession>
<dbReference type="SUPFAM" id="SSF89095">
    <property type="entry name" value="GatB/YqeY motif"/>
    <property type="match status" value="1"/>
</dbReference>
<dbReference type="InterPro" id="IPR042184">
    <property type="entry name" value="YqeY/Aim41_N"/>
</dbReference>
<comment type="subcellular location">
    <subcellularLocation>
        <location evidence="1">Mitochondrion</location>
    </subcellularLocation>
</comment>
<evidence type="ECO:0000256" key="2">
    <source>
        <dbReference type="SAM" id="MobiDB-lite"/>
    </source>
</evidence>
<evidence type="ECO:0000313" key="4">
    <source>
        <dbReference type="Proteomes" id="UP000182658"/>
    </source>
</evidence>
<comment type="similarity">
    <text evidence="1">Belongs to the AIM41 family.</text>
</comment>
<sequence length="201" mass="21752">MAATPVSNIMRGLSRRSAQQLRNPTSLSQRCLGARFYSSEEAPPPPLLAKLKGDLKSAMRAKDAPRLAVLRSVLSATLNASKTASPIRTDQQLVALLRKQAKTQKESVEEFRGAGREDLAEKELSQIKVLEEYAEGSGVQTVGEEELRGILEATKAELAAEGVTDKPALGEMMKRLFAPGGPLEGKDVEKAEVSRLVKEVI</sequence>
<gene>
    <name evidence="1" type="primary">AIM41</name>
    <name evidence="3" type="ORF">CONLIGDRAFT_259689</name>
</gene>
<dbReference type="STRING" id="1408157.A0A1J7JS35"/>
<dbReference type="EMBL" id="KV875095">
    <property type="protein sequence ID" value="OIW32180.1"/>
    <property type="molecule type" value="Genomic_DNA"/>
</dbReference>
<dbReference type="GO" id="GO:0005739">
    <property type="term" value="C:mitochondrion"/>
    <property type="evidence" value="ECO:0007669"/>
    <property type="project" value="UniProtKB-SubCell"/>
</dbReference>
<reference evidence="3 4" key="1">
    <citation type="submission" date="2016-10" db="EMBL/GenBank/DDBJ databases">
        <title>Draft genome sequence of Coniochaeta ligniaria NRRL30616, a lignocellulolytic fungus for bioabatement of inhibitors in plant biomass hydrolysates.</title>
        <authorList>
            <consortium name="DOE Joint Genome Institute"/>
            <person name="Jimenez D.J."/>
            <person name="Hector R.E."/>
            <person name="Riley R."/>
            <person name="Sun H."/>
            <person name="Grigoriev I.V."/>
            <person name="Van Elsas J.D."/>
            <person name="Nichols N.N."/>
        </authorList>
    </citation>
    <scope>NUCLEOTIDE SEQUENCE [LARGE SCALE GENOMIC DNA]</scope>
    <source>
        <strain evidence="3 4">NRRL 30616</strain>
    </source>
</reference>
<protein>
    <recommendedName>
        <fullName evidence="1">Altered inheritance of mitochondria protein 41</fullName>
    </recommendedName>
</protein>
<keyword evidence="4" id="KW-1185">Reference proteome</keyword>
<dbReference type="OrthoDB" id="538640at2759"/>
<dbReference type="GO" id="GO:0016884">
    <property type="term" value="F:carbon-nitrogen ligase activity, with glutamine as amido-N-donor"/>
    <property type="evidence" value="ECO:0007669"/>
    <property type="project" value="UniProtKB-UniRule"/>
</dbReference>
<dbReference type="InterPro" id="IPR003789">
    <property type="entry name" value="Asn/Gln_tRNA_amidoTrase-B-like"/>
</dbReference>
<dbReference type="PANTHER" id="PTHR28055:SF1">
    <property type="entry name" value="ALTERED INHERITANCE OF MITOCHONDRIA PROTEIN 41, MITOCHONDRIAL"/>
    <property type="match status" value="1"/>
</dbReference>
<dbReference type="Pfam" id="PF09424">
    <property type="entry name" value="YqeY"/>
    <property type="match status" value="1"/>
</dbReference>
<proteinExistence type="inferred from homology"/>
<evidence type="ECO:0000313" key="3">
    <source>
        <dbReference type="EMBL" id="OIW32180.1"/>
    </source>
</evidence>
<dbReference type="PANTHER" id="PTHR28055">
    <property type="entry name" value="ALTERED INHERITANCE OF MITOCHONDRIA PROTEIN 41, MITOCHONDRIAL"/>
    <property type="match status" value="1"/>
</dbReference>